<dbReference type="AlphaFoldDB" id="A0A835ANC7"/>
<dbReference type="PANTHER" id="PTHR10252:SF143">
    <property type="entry name" value="OS01G0102400 PROTEIN"/>
    <property type="match status" value="1"/>
</dbReference>
<name>A0A835ANC7_9POAL</name>
<evidence type="ECO:0000256" key="3">
    <source>
        <dbReference type="ARBA" id="ARBA00023163"/>
    </source>
</evidence>
<dbReference type="Pfam" id="PF00125">
    <property type="entry name" value="Histone"/>
    <property type="match status" value="1"/>
</dbReference>
<evidence type="ECO:0000256" key="5">
    <source>
        <dbReference type="ARBA" id="ARBA00038129"/>
    </source>
</evidence>
<proteinExistence type="inferred from homology"/>
<gene>
    <name evidence="7" type="ORF">HU200_052862</name>
</gene>
<keyword evidence="4" id="KW-0539">Nucleus</keyword>
<dbReference type="InterPro" id="IPR050568">
    <property type="entry name" value="Transcr_DNA_Rep_Reg"/>
</dbReference>
<evidence type="ECO:0000256" key="2">
    <source>
        <dbReference type="ARBA" id="ARBA00023015"/>
    </source>
</evidence>
<dbReference type="EMBL" id="JACEFO010002299">
    <property type="protein sequence ID" value="KAF8667655.1"/>
    <property type="molecule type" value="Genomic_DNA"/>
</dbReference>
<reference evidence="7" key="1">
    <citation type="submission" date="2020-07" db="EMBL/GenBank/DDBJ databases">
        <title>Genome sequence and genetic diversity analysis of an under-domesticated orphan crop, white fonio (Digitaria exilis).</title>
        <authorList>
            <person name="Bennetzen J.L."/>
            <person name="Chen S."/>
            <person name="Ma X."/>
            <person name="Wang X."/>
            <person name="Yssel A.E.J."/>
            <person name="Chaluvadi S.R."/>
            <person name="Johnson M."/>
            <person name="Gangashetty P."/>
            <person name="Hamidou F."/>
            <person name="Sanogo M.D."/>
            <person name="Zwaenepoel A."/>
            <person name="Wallace J."/>
            <person name="Van De Peer Y."/>
            <person name="Van Deynze A."/>
        </authorList>
    </citation>
    <scope>NUCLEOTIDE SEQUENCE</scope>
    <source>
        <tissue evidence="7">Leaves</tissue>
    </source>
</reference>
<feature type="domain" description="Core Histone H2A/H2B/H3" evidence="6">
    <location>
        <begin position="55"/>
        <end position="123"/>
    </location>
</feature>
<dbReference type="GO" id="GO:0046982">
    <property type="term" value="F:protein heterodimerization activity"/>
    <property type="evidence" value="ECO:0007669"/>
    <property type="project" value="InterPro"/>
</dbReference>
<dbReference type="GO" id="GO:0005634">
    <property type="term" value="C:nucleus"/>
    <property type="evidence" value="ECO:0007669"/>
    <property type="project" value="UniProtKB-SubCell"/>
</dbReference>
<dbReference type="OrthoDB" id="647343at2759"/>
<dbReference type="InterPro" id="IPR007125">
    <property type="entry name" value="H2A/H2B/H3"/>
</dbReference>
<dbReference type="GO" id="GO:0000976">
    <property type="term" value="F:transcription cis-regulatory region binding"/>
    <property type="evidence" value="ECO:0007669"/>
    <property type="project" value="TreeGrafter"/>
</dbReference>
<evidence type="ECO:0000313" key="8">
    <source>
        <dbReference type="Proteomes" id="UP000636709"/>
    </source>
</evidence>
<evidence type="ECO:0000313" key="7">
    <source>
        <dbReference type="EMBL" id="KAF8667655.1"/>
    </source>
</evidence>
<accession>A0A835ANC7</accession>
<evidence type="ECO:0000256" key="4">
    <source>
        <dbReference type="ARBA" id="ARBA00023242"/>
    </source>
</evidence>
<dbReference type="Proteomes" id="UP000636709">
    <property type="component" value="Unassembled WGS sequence"/>
</dbReference>
<evidence type="ECO:0000259" key="6">
    <source>
        <dbReference type="Pfam" id="PF00125"/>
    </source>
</evidence>
<keyword evidence="2" id="KW-0805">Transcription regulation</keyword>
<comment type="caution">
    <text evidence="7">The sequence shown here is derived from an EMBL/GenBank/DDBJ whole genome shotgun (WGS) entry which is preliminary data.</text>
</comment>
<organism evidence="7 8">
    <name type="scientific">Digitaria exilis</name>
    <dbReference type="NCBI Taxonomy" id="1010633"/>
    <lineage>
        <taxon>Eukaryota</taxon>
        <taxon>Viridiplantae</taxon>
        <taxon>Streptophyta</taxon>
        <taxon>Embryophyta</taxon>
        <taxon>Tracheophyta</taxon>
        <taxon>Spermatophyta</taxon>
        <taxon>Magnoliopsida</taxon>
        <taxon>Liliopsida</taxon>
        <taxon>Poales</taxon>
        <taxon>Poaceae</taxon>
        <taxon>PACMAD clade</taxon>
        <taxon>Panicoideae</taxon>
        <taxon>Panicodae</taxon>
        <taxon>Paniceae</taxon>
        <taxon>Anthephorinae</taxon>
        <taxon>Digitaria</taxon>
    </lineage>
</organism>
<keyword evidence="3" id="KW-0804">Transcription</keyword>
<dbReference type="GO" id="GO:0006355">
    <property type="term" value="P:regulation of DNA-templated transcription"/>
    <property type="evidence" value="ECO:0007669"/>
    <property type="project" value="TreeGrafter"/>
</dbReference>
<evidence type="ECO:0000256" key="1">
    <source>
        <dbReference type="ARBA" id="ARBA00004123"/>
    </source>
</evidence>
<keyword evidence="8" id="KW-1185">Reference proteome</keyword>
<protein>
    <recommendedName>
        <fullName evidence="6">Core Histone H2A/H2B/H3 domain-containing protein</fullName>
    </recommendedName>
</protein>
<comment type="similarity">
    <text evidence="5">Belongs to the NFYC/HAP5 subunit family.</text>
</comment>
<dbReference type="InterPro" id="IPR009072">
    <property type="entry name" value="Histone-fold"/>
</dbReference>
<dbReference type="SUPFAM" id="SSF47113">
    <property type="entry name" value="Histone-fold"/>
    <property type="match status" value="1"/>
</dbReference>
<sequence>MHKVSVIYLSRFEKEEMDHRIDIHSSSRMPMLVSQQEMINNFWRKRQVEIKAIQDFGDRAIPMTRVRKIISNKKGKMMMTFETPSFLTKACEIFVQEIAFRAWMCAKSHHRNIVLDSDIAEAIASTKSYDFLDDVLNAHKEMHHSFPYPKPTKKCHQINLSSSSHQVPTHQNQLLELIPQFTRYPPSVHIPPPMPQKNVHCIPLPLALISHEVSSVIANASTPAPTVNGIILPIGYKAKCIDRSFGNTTNNIVTSGVMNHLQVLTRAPPNIPSIYCYTNMVSSTSNTNQENNIHVEVATTKSTIHASIDTNTTIGVDGDQHQHEERTTTSLGMNSVHGSLDAQVSIVSSRTGSDINWDEFEMLDDCLLPEIDKDILMDEEPTPLPNSMSTDDLLLASNMLDLETLSHEPYLLDDIVSGARTNNGC</sequence>
<comment type="subcellular location">
    <subcellularLocation>
        <location evidence="1">Nucleus</location>
    </subcellularLocation>
</comment>
<dbReference type="PANTHER" id="PTHR10252">
    <property type="entry name" value="HISTONE-LIKE TRANSCRIPTION FACTOR CCAAT-RELATED"/>
    <property type="match status" value="1"/>
</dbReference>
<dbReference type="Gene3D" id="1.10.20.10">
    <property type="entry name" value="Histone, subunit A"/>
    <property type="match status" value="1"/>
</dbReference>